<dbReference type="RefSeq" id="WP_056130748.1">
    <property type="nucleotide sequence ID" value="NZ_JACBYE010000036.1"/>
</dbReference>
<evidence type="ECO:0000313" key="2">
    <source>
        <dbReference type="EMBL" id="NYS94516.1"/>
    </source>
</evidence>
<evidence type="ECO:0000256" key="1">
    <source>
        <dbReference type="SAM" id="Phobius"/>
    </source>
</evidence>
<feature type="transmembrane region" description="Helical" evidence="1">
    <location>
        <begin position="100"/>
        <end position="118"/>
    </location>
</feature>
<accession>A0A853EUX6</accession>
<protein>
    <recommendedName>
        <fullName evidence="4">Integral membrane protein</fullName>
    </recommendedName>
</protein>
<feature type="transmembrane region" description="Helical" evidence="1">
    <location>
        <begin position="42"/>
        <end position="63"/>
    </location>
</feature>
<name>A0A853EUX6_9MICO</name>
<evidence type="ECO:0008006" key="4">
    <source>
        <dbReference type="Google" id="ProtNLM"/>
    </source>
</evidence>
<dbReference type="Pfam" id="PF19608">
    <property type="entry name" value="DUF6113"/>
    <property type="match status" value="1"/>
</dbReference>
<gene>
    <name evidence="2" type="ORF">HZZ10_13430</name>
</gene>
<feature type="transmembrane region" description="Helical" evidence="1">
    <location>
        <begin position="18"/>
        <end position="36"/>
    </location>
</feature>
<organism evidence="2 3">
    <name type="scientific">Sanguibacter inulinus</name>
    <dbReference type="NCBI Taxonomy" id="60922"/>
    <lineage>
        <taxon>Bacteria</taxon>
        <taxon>Bacillati</taxon>
        <taxon>Actinomycetota</taxon>
        <taxon>Actinomycetes</taxon>
        <taxon>Micrococcales</taxon>
        <taxon>Sanguibacteraceae</taxon>
        <taxon>Sanguibacter</taxon>
    </lineage>
</organism>
<feature type="transmembrane region" description="Helical" evidence="1">
    <location>
        <begin position="70"/>
        <end position="88"/>
    </location>
</feature>
<dbReference type="Proteomes" id="UP000561011">
    <property type="component" value="Unassembled WGS sequence"/>
</dbReference>
<keyword evidence="1" id="KW-1133">Transmembrane helix</keyword>
<dbReference type="EMBL" id="JACBYE010000036">
    <property type="protein sequence ID" value="NYS94516.1"/>
    <property type="molecule type" value="Genomic_DNA"/>
</dbReference>
<dbReference type="AlphaFoldDB" id="A0A853EUX6"/>
<proteinExistence type="predicted"/>
<keyword evidence="1" id="KW-0472">Membrane</keyword>
<keyword evidence="3" id="KW-1185">Reference proteome</keyword>
<comment type="caution">
    <text evidence="2">The sequence shown here is derived from an EMBL/GenBank/DDBJ whole genome shotgun (WGS) entry which is preliminary data.</text>
</comment>
<reference evidence="2 3" key="1">
    <citation type="submission" date="2020-07" db="EMBL/GenBank/DDBJ databases">
        <title>MOT database genomes.</title>
        <authorList>
            <person name="Joseph S."/>
            <person name="Aduse-Opoku J."/>
            <person name="Hashim A."/>
            <person name="Wade W."/>
            <person name="Curtis M."/>
        </authorList>
    </citation>
    <scope>NUCLEOTIDE SEQUENCE [LARGE SCALE GENOMIC DNA]</scope>
    <source>
        <strain evidence="2 3">DSM 100099</strain>
    </source>
</reference>
<dbReference type="InterPro" id="IPR046095">
    <property type="entry name" value="DUF6113"/>
</dbReference>
<sequence>MSGLPPAAAPVRSRSSVVLGYVVALLLGALVGLVGTVAHRQWLPWVLVLCLLAVLAAAVMVRAWVGGGGLVAYGLGWLALVQVAATAGPGGDVLLPGDPWSYVWMGGGMLMIGVAAFAPRRWFTD</sequence>
<evidence type="ECO:0000313" key="3">
    <source>
        <dbReference type="Proteomes" id="UP000561011"/>
    </source>
</evidence>
<keyword evidence="1" id="KW-0812">Transmembrane</keyword>